<comment type="caution">
    <text evidence="1">The sequence shown here is derived from an EMBL/GenBank/DDBJ whole genome shotgun (WGS) entry which is preliminary data.</text>
</comment>
<keyword evidence="2" id="KW-1185">Reference proteome</keyword>
<dbReference type="Proteomes" id="UP001144347">
    <property type="component" value="Unassembled WGS sequence"/>
</dbReference>
<evidence type="ECO:0000313" key="2">
    <source>
        <dbReference type="Proteomes" id="UP001144347"/>
    </source>
</evidence>
<evidence type="ECO:0000313" key="1">
    <source>
        <dbReference type="EMBL" id="MCZ4244983.1"/>
    </source>
</evidence>
<dbReference type="RefSeq" id="WP_269428036.1">
    <property type="nucleotide sequence ID" value="NZ_JAPWGM010000004.1"/>
</dbReference>
<proteinExistence type="predicted"/>
<reference evidence="1" key="1">
    <citation type="submission" date="2022-12" db="EMBL/GenBank/DDBJ databases">
        <title>Genome sequence of HCMS5-2.</title>
        <authorList>
            <person name="Woo H."/>
        </authorList>
    </citation>
    <scope>NUCLEOTIDE SEQUENCE</scope>
    <source>
        <strain evidence="1">HCMS5-2</strain>
    </source>
</reference>
<dbReference type="EMBL" id="JAPWGM010000004">
    <property type="protein sequence ID" value="MCZ4244983.1"/>
    <property type="molecule type" value="Genomic_DNA"/>
</dbReference>
<evidence type="ECO:0008006" key="3">
    <source>
        <dbReference type="Google" id="ProtNLM"/>
    </source>
</evidence>
<name>A0ABT4LCU8_9SPHI</name>
<gene>
    <name evidence="1" type="ORF">O0955_13300</name>
</gene>
<protein>
    <recommendedName>
        <fullName evidence="3">Phage tail protein</fullName>
    </recommendedName>
</protein>
<accession>A0ABT4LCU8</accession>
<organism evidence="1 2">
    <name type="scientific">Pedobacter punctiformis</name>
    <dbReference type="NCBI Taxonomy" id="3004097"/>
    <lineage>
        <taxon>Bacteria</taxon>
        <taxon>Pseudomonadati</taxon>
        <taxon>Bacteroidota</taxon>
        <taxon>Sphingobacteriia</taxon>
        <taxon>Sphingobacteriales</taxon>
        <taxon>Sphingobacteriaceae</taxon>
        <taxon>Pedobacter</taxon>
    </lineage>
</organism>
<sequence length="162" mass="18492">MGSKLNNKDLESVFGVIIESDGLNEFLAFPKRKDSLNHNWPEVNGKDIDLSNPTFEARKFTLKCVLTALGSTDQIRNDNFWSQYNGLFTELSGVGTHEIYLASIDKTFIAYYVDQQSVSKITHVDQEKKLIIKFDIIFQESDPFANIQKVYLVDQDDTFLIA</sequence>